<dbReference type="OrthoDB" id="10261052at2759"/>
<reference evidence="2 3" key="1">
    <citation type="journal article" date="2013" name="Genome Biol.">
        <title>Genome of Acanthamoeba castellanii highlights extensive lateral gene transfer and early evolution of tyrosine kinase signaling.</title>
        <authorList>
            <person name="Clarke M."/>
            <person name="Lohan A.J."/>
            <person name="Liu B."/>
            <person name="Lagkouvardos I."/>
            <person name="Roy S."/>
            <person name="Zafar N."/>
            <person name="Bertelli C."/>
            <person name="Schilde C."/>
            <person name="Kianianmomeni A."/>
            <person name="Burglin T.R."/>
            <person name="Frech C."/>
            <person name="Turcotte B."/>
            <person name="Kopec K.O."/>
            <person name="Synnott J.M."/>
            <person name="Choo C."/>
            <person name="Paponov I."/>
            <person name="Finkler A."/>
            <person name="Soon Heng Tan C."/>
            <person name="Hutchins A.P."/>
            <person name="Weinmeier T."/>
            <person name="Rattei T."/>
            <person name="Chu J.S."/>
            <person name="Gimenez G."/>
            <person name="Irimia M."/>
            <person name="Rigden D.J."/>
            <person name="Fitzpatrick D.A."/>
            <person name="Lorenzo-Morales J."/>
            <person name="Bateman A."/>
            <person name="Chiu C.H."/>
            <person name="Tang P."/>
            <person name="Hegemann P."/>
            <person name="Fromm H."/>
            <person name="Raoult D."/>
            <person name="Greub G."/>
            <person name="Miranda-Saavedra D."/>
            <person name="Chen N."/>
            <person name="Nash P."/>
            <person name="Ginger M.L."/>
            <person name="Horn M."/>
            <person name="Schaap P."/>
            <person name="Caler L."/>
            <person name="Loftus B."/>
        </authorList>
    </citation>
    <scope>NUCLEOTIDE SEQUENCE [LARGE SCALE GENOMIC DNA]</scope>
    <source>
        <strain evidence="2 3">Neff</strain>
    </source>
</reference>
<dbReference type="VEuPathDB" id="AmoebaDB:ACA1_228740"/>
<gene>
    <name evidence="2" type="ORF">ACA1_228740</name>
</gene>
<dbReference type="AlphaFoldDB" id="L8HA81"/>
<keyword evidence="1" id="KW-0732">Signal</keyword>
<accession>L8HA81</accession>
<dbReference type="KEGG" id="acan:ACA1_228740"/>
<keyword evidence="3" id="KW-1185">Reference proteome</keyword>
<dbReference type="GeneID" id="14922506"/>
<dbReference type="RefSeq" id="XP_004346548.1">
    <property type="nucleotide sequence ID" value="XM_004346498.1"/>
</dbReference>
<evidence type="ECO:0000313" key="2">
    <source>
        <dbReference type="EMBL" id="ELR21603.1"/>
    </source>
</evidence>
<proteinExistence type="predicted"/>
<feature type="signal peptide" evidence="1">
    <location>
        <begin position="1"/>
        <end position="17"/>
    </location>
</feature>
<dbReference type="Proteomes" id="UP000011083">
    <property type="component" value="Unassembled WGS sequence"/>
</dbReference>
<protein>
    <submittedName>
        <fullName evidence="2">Uncharacterized protein</fullName>
    </submittedName>
</protein>
<evidence type="ECO:0000313" key="3">
    <source>
        <dbReference type="Proteomes" id="UP000011083"/>
    </source>
</evidence>
<sequence>MLHALLVLIGSSGRVVFEKEWVKTIAGRATLYGGLLTTIQTLSKQSLAMHPSYIEYGQVAVTVVLDADYEKTSMVCALFHDIDDGPDFGRLIAKAILAGFLKEYPEFTAAARKPSIQNQKFTNFANKLVDIISNATQSILNQLKMKHKGLVSSLLLFDEGQQPVTSGKLDDHVGVVANLQALITFSDGIMSERQDVAQSITLEMSEKIVFIHRIRNGRASLVSICKKSIKKSIHLQYIEETVTLLEKLFVLQSNLMADH</sequence>
<name>L8HA81_ACACF</name>
<organism evidence="2 3">
    <name type="scientific">Acanthamoeba castellanii (strain ATCC 30010 / Neff)</name>
    <dbReference type="NCBI Taxonomy" id="1257118"/>
    <lineage>
        <taxon>Eukaryota</taxon>
        <taxon>Amoebozoa</taxon>
        <taxon>Discosea</taxon>
        <taxon>Longamoebia</taxon>
        <taxon>Centramoebida</taxon>
        <taxon>Acanthamoebidae</taxon>
        <taxon>Acanthamoeba</taxon>
    </lineage>
</organism>
<dbReference type="OMA" id="RILIWRI"/>
<evidence type="ECO:0000256" key="1">
    <source>
        <dbReference type="SAM" id="SignalP"/>
    </source>
</evidence>
<feature type="chain" id="PRO_5003990254" evidence="1">
    <location>
        <begin position="18"/>
        <end position="259"/>
    </location>
</feature>
<dbReference type="EMBL" id="KB007901">
    <property type="protein sequence ID" value="ELR21603.1"/>
    <property type="molecule type" value="Genomic_DNA"/>
</dbReference>